<dbReference type="InterPro" id="IPR046357">
    <property type="entry name" value="PPIase_dom_sf"/>
</dbReference>
<dbReference type="GO" id="GO:0003755">
    <property type="term" value="F:peptidyl-prolyl cis-trans isomerase activity"/>
    <property type="evidence" value="ECO:0007669"/>
    <property type="project" value="UniProtKB-KW"/>
</dbReference>
<keyword evidence="5 7" id="KW-0697">Rotamase</keyword>
<accession>A0A6L6YDV8</accession>
<evidence type="ECO:0000256" key="6">
    <source>
        <dbReference type="ARBA" id="ARBA00023235"/>
    </source>
</evidence>
<evidence type="ECO:0000313" key="10">
    <source>
        <dbReference type="EMBL" id="MVX55855.1"/>
    </source>
</evidence>
<comment type="catalytic activity">
    <reaction evidence="1">
        <text>[protein]-peptidylproline (omega=180) = [protein]-peptidylproline (omega=0)</text>
        <dbReference type="Rhea" id="RHEA:16237"/>
        <dbReference type="Rhea" id="RHEA-COMP:10747"/>
        <dbReference type="Rhea" id="RHEA-COMP:10748"/>
        <dbReference type="ChEBI" id="CHEBI:83833"/>
        <dbReference type="ChEBI" id="CHEBI:83834"/>
        <dbReference type="EC" id="5.2.1.8"/>
    </reaction>
</comment>
<evidence type="ECO:0000256" key="3">
    <source>
        <dbReference type="ARBA" id="ARBA00013194"/>
    </source>
</evidence>
<proteinExistence type="inferred from homology"/>
<dbReference type="InterPro" id="IPR050245">
    <property type="entry name" value="PrsA_foldase"/>
</dbReference>
<evidence type="ECO:0000256" key="7">
    <source>
        <dbReference type="PROSITE-ProRule" id="PRU00278"/>
    </source>
</evidence>
<dbReference type="SUPFAM" id="SSF54534">
    <property type="entry name" value="FKBP-like"/>
    <property type="match status" value="1"/>
</dbReference>
<keyword evidence="11" id="KW-1185">Reference proteome</keyword>
<dbReference type="Gene3D" id="3.10.50.40">
    <property type="match status" value="1"/>
</dbReference>
<protein>
    <recommendedName>
        <fullName evidence="3">peptidylprolyl isomerase</fullName>
        <ecNumber evidence="3">5.2.1.8</ecNumber>
    </recommendedName>
</protein>
<evidence type="ECO:0000313" key="11">
    <source>
        <dbReference type="Proteomes" id="UP000472580"/>
    </source>
</evidence>
<feature type="signal peptide" evidence="8">
    <location>
        <begin position="1"/>
        <end position="28"/>
    </location>
</feature>
<dbReference type="PROSITE" id="PS50198">
    <property type="entry name" value="PPIC_PPIASE_2"/>
    <property type="match status" value="1"/>
</dbReference>
<reference evidence="10 11" key="1">
    <citation type="submission" date="2019-12" db="EMBL/GenBank/DDBJ databases">
        <title>Microbes associate with the intestines of laboratory mice.</title>
        <authorList>
            <person name="Navarre W."/>
            <person name="Wong E."/>
        </authorList>
    </citation>
    <scope>NUCLEOTIDE SEQUENCE [LARGE SCALE GENOMIC DNA]</scope>
    <source>
        <strain evidence="10 11">NM82_D38</strain>
    </source>
</reference>
<dbReference type="Proteomes" id="UP000472580">
    <property type="component" value="Unassembled WGS sequence"/>
</dbReference>
<sequence length="235" mass="26422">MLSVKGIKIMKKVVMLCLLAASMSTALAQTALKINGQTISAAEQKELMELLAKEKGIKGQEAQLTMARQILSEEKIIGQVAWRQKLERDPLVKRKIAESKNRIYREALVNSYLSKHPVTDQELSAAYEALKRQHNPNEVQIRYILVDSEKEAKDLLYLIEIGEKMDKLAKEKSLDKASAADGGLLPFTAVSKVNIPGFANAVKGLKKGQLYKQPMGIRFSAWRIAEWCRCRLLIR</sequence>
<evidence type="ECO:0000256" key="2">
    <source>
        <dbReference type="ARBA" id="ARBA00007656"/>
    </source>
</evidence>
<name>A0A6L6YDV8_9BURK</name>
<evidence type="ECO:0000256" key="5">
    <source>
        <dbReference type="ARBA" id="ARBA00023110"/>
    </source>
</evidence>
<feature type="chain" id="PRO_5026896241" description="peptidylprolyl isomerase" evidence="8">
    <location>
        <begin position="29"/>
        <end position="235"/>
    </location>
</feature>
<gene>
    <name evidence="10" type="ORF">E5987_01365</name>
</gene>
<keyword evidence="6 7" id="KW-0413">Isomerase</keyword>
<evidence type="ECO:0000256" key="4">
    <source>
        <dbReference type="ARBA" id="ARBA00022729"/>
    </source>
</evidence>
<evidence type="ECO:0000259" key="9">
    <source>
        <dbReference type="PROSITE" id="PS50198"/>
    </source>
</evidence>
<dbReference type="PANTHER" id="PTHR47245">
    <property type="entry name" value="PEPTIDYLPROLYL ISOMERASE"/>
    <property type="match status" value="1"/>
</dbReference>
<keyword evidence="4 8" id="KW-0732">Signal</keyword>
<dbReference type="InterPro" id="IPR000297">
    <property type="entry name" value="PPIase_PpiC"/>
</dbReference>
<dbReference type="AlphaFoldDB" id="A0A6L6YDV8"/>
<evidence type="ECO:0000256" key="8">
    <source>
        <dbReference type="SAM" id="SignalP"/>
    </source>
</evidence>
<evidence type="ECO:0000256" key="1">
    <source>
        <dbReference type="ARBA" id="ARBA00000971"/>
    </source>
</evidence>
<organism evidence="10 11">
    <name type="scientific">Parasutterella muris</name>
    <dbReference type="NCBI Taxonomy" id="2565572"/>
    <lineage>
        <taxon>Bacteria</taxon>
        <taxon>Pseudomonadati</taxon>
        <taxon>Pseudomonadota</taxon>
        <taxon>Betaproteobacteria</taxon>
        <taxon>Burkholderiales</taxon>
        <taxon>Sutterellaceae</taxon>
        <taxon>Parasutterella</taxon>
    </lineage>
</organism>
<dbReference type="EC" id="5.2.1.8" evidence="3"/>
<comment type="similarity">
    <text evidence="2">Belongs to the PpiC/parvulin rotamase family.</text>
</comment>
<dbReference type="PANTHER" id="PTHR47245:SF1">
    <property type="entry name" value="FOLDASE PROTEIN PRSA"/>
    <property type="match status" value="1"/>
</dbReference>
<dbReference type="Pfam" id="PF00639">
    <property type="entry name" value="Rotamase"/>
    <property type="match status" value="1"/>
</dbReference>
<comment type="caution">
    <text evidence="10">The sequence shown here is derived from an EMBL/GenBank/DDBJ whole genome shotgun (WGS) entry which is preliminary data.</text>
</comment>
<dbReference type="EMBL" id="WSRP01000003">
    <property type="protein sequence ID" value="MVX55855.1"/>
    <property type="molecule type" value="Genomic_DNA"/>
</dbReference>
<feature type="domain" description="PpiC" evidence="9">
    <location>
        <begin position="136"/>
        <end position="215"/>
    </location>
</feature>